<evidence type="ECO:0000313" key="3">
    <source>
        <dbReference type="Proteomes" id="UP000199650"/>
    </source>
</evidence>
<dbReference type="AlphaFoldDB" id="A0A1I0R5M9"/>
<feature type="domain" description="GyrI-like small molecule binding" evidence="1">
    <location>
        <begin position="24"/>
        <end position="199"/>
    </location>
</feature>
<dbReference type="SUPFAM" id="SSF55136">
    <property type="entry name" value="Probable bacterial effector-binding domain"/>
    <property type="match status" value="1"/>
</dbReference>
<gene>
    <name evidence="2" type="ORF">SAMN05444851_3147</name>
</gene>
<dbReference type="Gene3D" id="3.20.80.10">
    <property type="entry name" value="Regulatory factor, effector binding domain"/>
    <property type="match status" value="1"/>
</dbReference>
<dbReference type="Proteomes" id="UP000199650">
    <property type="component" value="Unassembled WGS sequence"/>
</dbReference>
<accession>A0A1I0R5M9</accession>
<sequence length="206" mass="23292">MKKIDIKKQMTALYGTTLKQGMVIVDVPKMNYLMVDGDGNPNTSQAFANAVEALYSLSYPLKFMVKKGPLAIDYGVMPLEALWWTDDMNNFSSTDKDSWKWTAMISQPEWITSEMVEIARTATAKKKDLPALKQVRFEALEEGPAAQCLYIGPYAGEPPTITALHEFIADNGCDRRGKHHEIYLNDMRRTKPANLRTIIRQPMASR</sequence>
<dbReference type="RefSeq" id="WP_091432952.1">
    <property type="nucleotide sequence ID" value="NZ_FOJB01000002.1"/>
</dbReference>
<evidence type="ECO:0000259" key="1">
    <source>
        <dbReference type="Pfam" id="PF06445"/>
    </source>
</evidence>
<dbReference type="InterPro" id="IPR011256">
    <property type="entry name" value="Reg_factor_effector_dom_sf"/>
</dbReference>
<organism evidence="2 3">
    <name type="scientific">Aliiroseovarius sediminilitoris</name>
    <dbReference type="NCBI Taxonomy" id="1173584"/>
    <lineage>
        <taxon>Bacteria</taxon>
        <taxon>Pseudomonadati</taxon>
        <taxon>Pseudomonadota</taxon>
        <taxon>Alphaproteobacteria</taxon>
        <taxon>Rhodobacterales</taxon>
        <taxon>Paracoccaceae</taxon>
        <taxon>Aliiroseovarius</taxon>
    </lineage>
</organism>
<proteinExistence type="predicted"/>
<dbReference type="EMBL" id="FOJB01000002">
    <property type="protein sequence ID" value="SEW35834.1"/>
    <property type="molecule type" value="Genomic_DNA"/>
</dbReference>
<reference evidence="2 3" key="1">
    <citation type="submission" date="2016-10" db="EMBL/GenBank/DDBJ databases">
        <authorList>
            <person name="de Groot N.N."/>
        </authorList>
    </citation>
    <scope>NUCLEOTIDE SEQUENCE [LARGE SCALE GENOMIC DNA]</scope>
    <source>
        <strain evidence="2 3">DSM 29439</strain>
    </source>
</reference>
<name>A0A1I0R5M9_9RHOB</name>
<dbReference type="InterPro" id="IPR029442">
    <property type="entry name" value="GyrI-like"/>
</dbReference>
<keyword evidence="3" id="KW-1185">Reference proteome</keyword>
<protein>
    <recommendedName>
        <fullName evidence="1">GyrI-like small molecule binding domain-containing protein</fullName>
    </recommendedName>
</protein>
<dbReference type="InterPro" id="IPR008319">
    <property type="entry name" value="GyrI-like_CCH_Lin2189-like"/>
</dbReference>
<dbReference type="OrthoDB" id="4772335at2"/>
<evidence type="ECO:0000313" key="2">
    <source>
        <dbReference type="EMBL" id="SEW35834.1"/>
    </source>
</evidence>
<dbReference type="Pfam" id="PF06445">
    <property type="entry name" value="GyrI-like"/>
    <property type="match status" value="1"/>
</dbReference>
<dbReference type="PIRSF" id="PIRSF031644">
    <property type="entry name" value="UCP031644"/>
    <property type="match status" value="1"/>
</dbReference>